<evidence type="ECO:0000313" key="1">
    <source>
        <dbReference type="EMBL" id="CAK8693189.1"/>
    </source>
</evidence>
<comment type="caution">
    <text evidence="1">The sequence shown here is derived from an EMBL/GenBank/DDBJ whole genome shotgun (WGS) entry which is preliminary data.</text>
</comment>
<proteinExistence type="predicted"/>
<gene>
    <name evidence="1" type="ORF">CVLEPA_LOCUS26501</name>
</gene>
<reference evidence="1 2" key="1">
    <citation type="submission" date="2024-02" db="EMBL/GenBank/DDBJ databases">
        <authorList>
            <person name="Daric V."/>
            <person name="Darras S."/>
        </authorList>
    </citation>
    <scope>NUCLEOTIDE SEQUENCE [LARGE SCALE GENOMIC DNA]</scope>
</reference>
<sequence length="119" mass="12714">MSVISGAACGDFDSTRVSRGDTLGGVSDDNENKNAAKDIWLSRRDVSRSDDQVVWCLFGRASSVHLSQTCATSGPPGCSVRPAWSKYDDAVVYEVDDLIMVVANCKPLKDASSRGVKSP</sequence>
<dbReference type="EMBL" id="CAWYQH010000130">
    <property type="protein sequence ID" value="CAK8693189.1"/>
    <property type="molecule type" value="Genomic_DNA"/>
</dbReference>
<keyword evidence="2" id="KW-1185">Reference proteome</keyword>
<dbReference type="Proteomes" id="UP001642483">
    <property type="component" value="Unassembled WGS sequence"/>
</dbReference>
<name>A0ABP0GN73_CLALP</name>
<evidence type="ECO:0000313" key="2">
    <source>
        <dbReference type="Proteomes" id="UP001642483"/>
    </source>
</evidence>
<accession>A0ABP0GN73</accession>
<protein>
    <submittedName>
        <fullName evidence="1">Uncharacterized protein</fullName>
    </submittedName>
</protein>
<organism evidence="1 2">
    <name type="scientific">Clavelina lepadiformis</name>
    <name type="common">Light-bulb sea squirt</name>
    <name type="synonym">Ascidia lepadiformis</name>
    <dbReference type="NCBI Taxonomy" id="159417"/>
    <lineage>
        <taxon>Eukaryota</taxon>
        <taxon>Metazoa</taxon>
        <taxon>Chordata</taxon>
        <taxon>Tunicata</taxon>
        <taxon>Ascidiacea</taxon>
        <taxon>Aplousobranchia</taxon>
        <taxon>Clavelinidae</taxon>
        <taxon>Clavelina</taxon>
    </lineage>
</organism>